<feature type="compositionally biased region" description="Basic residues" evidence="1">
    <location>
        <begin position="158"/>
        <end position="168"/>
    </location>
</feature>
<evidence type="ECO:0000259" key="2">
    <source>
        <dbReference type="PROSITE" id="PS50887"/>
    </source>
</evidence>
<proteinExistence type="predicted"/>
<organism evidence="3 4">
    <name type="scientific">Saccharopolyspora mangrovi</name>
    <dbReference type="NCBI Taxonomy" id="3082379"/>
    <lineage>
        <taxon>Bacteria</taxon>
        <taxon>Bacillati</taxon>
        <taxon>Actinomycetota</taxon>
        <taxon>Actinomycetes</taxon>
        <taxon>Pseudonocardiales</taxon>
        <taxon>Pseudonocardiaceae</taxon>
        <taxon>Saccharopolyspora</taxon>
    </lineage>
</organism>
<dbReference type="SUPFAM" id="SSF55073">
    <property type="entry name" value="Nucleotide cyclase"/>
    <property type="match status" value="1"/>
</dbReference>
<dbReference type="InterPro" id="IPR029787">
    <property type="entry name" value="Nucleotide_cyclase"/>
</dbReference>
<dbReference type="InterPro" id="IPR043128">
    <property type="entry name" value="Rev_trsase/Diguanyl_cyclase"/>
</dbReference>
<dbReference type="RefSeq" id="WP_324269209.1">
    <property type="nucleotide sequence ID" value="NZ_JAWLNX010000032.1"/>
</dbReference>
<dbReference type="Gene3D" id="3.30.70.270">
    <property type="match status" value="1"/>
</dbReference>
<feature type="compositionally biased region" description="Basic and acidic residues" evidence="1">
    <location>
        <begin position="178"/>
        <end position="190"/>
    </location>
</feature>
<dbReference type="CDD" id="cd01949">
    <property type="entry name" value="GGDEF"/>
    <property type="match status" value="1"/>
</dbReference>
<dbReference type="NCBIfam" id="TIGR00254">
    <property type="entry name" value="GGDEF"/>
    <property type="match status" value="1"/>
</dbReference>
<dbReference type="InterPro" id="IPR000160">
    <property type="entry name" value="GGDEF_dom"/>
</dbReference>
<accession>A0ABU6AJT4</accession>
<keyword evidence="4" id="KW-1185">Reference proteome</keyword>
<dbReference type="EMBL" id="JAWLNX010000032">
    <property type="protein sequence ID" value="MEB3371785.1"/>
    <property type="molecule type" value="Genomic_DNA"/>
</dbReference>
<keyword evidence="3" id="KW-0548">Nucleotidyltransferase</keyword>
<evidence type="ECO:0000313" key="4">
    <source>
        <dbReference type="Proteomes" id="UP001327093"/>
    </source>
</evidence>
<dbReference type="Pfam" id="PF00990">
    <property type="entry name" value="GGDEF"/>
    <property type="match status" value="1"/>
</dbReference>
<dbReference type="EC" id="2.7.7.65" evidence="3"/>
<dbReference type="GO" id="GO:0052621">
    <property type="term" value="F:diguanylate cyclase activity"/>
    <property type="evidence" value="ECO:0007669"/>
    <property type="project" value="UniProtKB-EC"/>
</dbReference>
<dbReference type="PROSITE" id="PS50887">
    <property type="entry name" value="GGDEF"/>
    <property type="match status" value="1"/>
</dbReference>
<feature type="region of interest" description="Disordered" evidence="1">
    <location>
        <begin position="158"/>
        <end position="190"/>
    </location>
</feature>
<dbReference type="Proteomes" id="UP001327093">
    <property type="component" value="Unassembled WGS sequence"/>
</dbReference>
<dbReference type="InterPro" id="IPR050469">
    <property type="entry name" value="Diguanylate_Cyclase"/>
</dbReference>
<dbReference type="PANTHER" id="PTHR45138">
    <property type="entry name" value="REGULATORY COMPONENTS OF SENSORY TRANSDUCTION SYSTEM"/>
    <property type="match status" value="1"/>
</dbReference>
<comment type="caution">
    <text evidence="3">The sequence shown here is derived from an EMBL/GenBank/DDBJ whole genome shotgun (WGS) entry which is preliminary data.</text>
</comment>
<sequence length="190" mass="20896">MRRECHHTQRALADAQHDHVTGLLNRRTWEHAARTVWRHLDQPWVLGLVDMDDFKTINDRHGHHAGDEVLRATANRLRDQLGPHATIGRYGGDELVFLTTYHTDGDTDQLQASLARPVQVNGIGAVSVGAAIGTVTPPPGTALAAALVAADAAMYAAKRHPHTNHHKSPPADLINPRSRSDLELTEVRPR</sequence>
<dbReference type="PANTHER" id="PTHR45138:SF9">
    <property type="entry name" value="DIGUANYLATE CYCLASE DGCM-RELATED"/>
    <property type="match status" value="1"/>
</dbReference>
<evidence type="ECO:0000256" key="1">
    <source>
        <dbReference type="SAM" id="MobiDB-lite"/>
    </source>
</evidence>
<reference evidence="3 4" key="1">
    <citation type="submission" date="2023-10" db="EMBL/GenBank/DDBJ databases">
        <title>Saccharopolyspora sp. nov., isolated from mangrove soil.</title>
        <authorList>
            <person name="Lu Y."/>
            <person name="Liu W."/>
        </authorList>
    </citation>
    <scope>NUCLEOTIDE SEQUENCE [LARGE SCALE GENOMIC DNA]</scope>
    <source>
        <strain evidence="3 4">S2-29</strain>
    </source>
</reference>
<dbReference type="SMART" id="SM00267">
    <property type="entry name" value="GGDEF"/>
    <property type="match status" value="1"/>
</dbReference>
<gene>
    <name evidence="3" type="ORF">R4I43_30740</name>
</gene>
<protein>
    <submittedName>
        <fullName evidence="3">GGDEF domain-containing protein</fullName>
        <ecNumber evidence="3">2.7.7.65</ecNumber>
    </submittedName>
</protein>
<keyword evidence="3" id="KW-0808">Transferase</keyword>
<evidence type="ECO:0000313" key="3">
    <source>
        <dbReference type="EMBL" id="MEB3371785.1"/>
    </source>
</evidence>
<feature type="domain" description="GGDEF" evidence="2">
    <location>
        <begin position="42"/>
        <end position="173"/>
    </location>
</feature>
<name>A0ABU6AJT4_9PSEU</name>